<keyword evidence="3" id="KW-1185">Reference proteome</keyword>
<evidence type="ECO:0000256" key="1">
    <source>
        <dbReference type="SAM" id="Phobius"/>
    </source>
</evidence>
<comment type="caution">
    <text evidence="2">The sequence shown here is derived from an EMBL/GenBank/DDBJ whole genome shotgun (WGS) entry which is preliminary data.</text>
</comment>
<gene>
    <name evidence="2" type="ORF">M997_2895</name>
</gene>
<feature type="transmembrane region" description="Helical" evidence="1">
    <location>
        <begin position="107"/>
        <end position="130"/>
    </location>
</feature>
<dbReference type="Proteomes" id="UP000078250">
    <property type="component" value="Unassembled WGS sequence"/>
</dbReference>
<feature type="transmembrane region" description="Helical" evidence="1">
    <location>
        <begin position="35"/>
        <end position="55"/>
    </location>
</feature>
<organism evidence="2 3">
    <name type="scientific">Proteus hauseri ATCC 700826</name>
    <dbReference type="NCBI Taxonomy" id="1354271"/>
    <lineage>
        <taxon>Bacteria</taxon>
        <taxon>Pseudomonadati</taxon>
        <taxon>Pseudomonadota</taxon>
        <taxon>Gammaproteobacteria</taxon>
        <taxon>Enterobacterales</taxon>
        <taxon>Morganellaceae</taxon>
        <taxon>Proteus</taxon>
    </lineage>
</organism>
<keyword evidence="1" id="KW-1133">Transmembrane helix</keyword>
<keyword evidence="1" id="KW-0472">Membrane</keyword>
<dbReference type="Pfam" id="PF10754">
    <property type="entry name" value="DUF2569"/>
    <property type="match status" value="1"/>
</dbReference>
<keyword evidence="1" id="KW-0812">Transmembrane</keyword>
<feature type="transmembrane region" description="Helical" evidence="1">
    <location>
        <begin position="142"/>
        <end position="160"/>
    </location>
</feature>
<dbReference type="RefSeq" id="WP_064720808.1">
    <property type="nucleotide sequence ID" value="NZ_LXEV01000031.1"/>
</dbReference>
<evidence type="ECO:0000313" key="2">
    <source>
        <dbReference type="EMBL" id="OAT45718.1"/>
    </source>
</evidence>
<feature type="transmembrane region" description="Helical" evidence="1">
    <location>
        <begin position="75"/>
        <end position="95"/>
    </location>
</feature>
<sequence>MHKWVCIKCGEKEISQYTEYCDKCSEKLTEKIGGWLYLPAIGLIFMLITSLISIVEAISETLPLLSLVTASWKLYLGFAFILDLFIFTLIIVTAISFFKKLTRTPKLYIFLLIANIATKGIAGLILMYGMQAPVDSEYTIDLIRSIFHAVIWVSYFRVSVRVKKTFVN</sequence>
<name>A0AAJ3HRM3_PROHU</name>
<dbReference type="AlphaFoldDB" id="A0AAJ3HRM3"/>
<proteinExistence type="predicted"/>
<accession>A0AAJ3HRM3</accession>
<reference evidence="2 3" key="1">
    <citation type="submission" date="2016-04" db="EMBL/GenBank/DDBJ databases">
        <title>ATOL: Assembling a taxonomically balanced genome-scale reconstruction of the evolutionary history of the Enterobacteriaceae.</title>
        <authorList>
            <person name="Plunkett G.III."/>
            <person name="Neeno-Eckwall E.C."/>
            <person name="Glasner J.D."/>
            <person name="Perna N.T."/>
        </authorList>
    </citation>
    <scope>NUCLEOTIDE SEQUENCE [LARGE SCALE GENOMIC DNA]</scope>
    <source>
        <strain evidence="2 3">ATCC 700826</strain>
    </source>
</reference>
<evidence type="ECO:0000313" key="3">
    <source>
        <dbReference type="Proteomes" id="UP000078250"/>
    </source>
</evidence>
<protein>
    <submittedName>
        <fullName evidence="2">Transglutaminase-like enzyme</fullName>
    </submittedName>
</protein>
<dbReference type="EMBL" id="LXEV01000031">
    <property type="protein sequence ID" value="OAT45718.1"/>
    <property type="molecule type" value="Genomic_DNA"/>
</dbReference>
<dbReference type="InterPro" id="IPR019690">
    <property type="entry name" value="DUF2569"/>
</dbReference>